<sequence>MHRLLPFPAAVHPNPHSLRPVAAPGTAAGSSRSKNLIGRSLSPRTAMTGGSMDRLTDDILADIISRVPYKSTCCCKCVSTRWRHLIAHPDHRAKMPQSLVGFFCESDNMARHFINALAQGCPPLVDPSLSFLPKHESIDILDSCNGLLLCCLRDETHTDEILYYVVCNPSTEKWVVVPTTDWSSSAEVYLAFDPAVSSHFHVCELVDCGAWDDDDDDTGIIGDIAAVVIYSSKTGVWSHKADAWSGSSITIPSGAKSVFFRGELHLCAYNNQLIAIDVEENDWKVIPLPASVTVSYDIYLSYGQLHFAQIGFLSELSIWVLEDPSSEIWTLKRNITHFQLFGTEDSAYADDYDVISIHPEDNLIFIVAGHMQTLMSYEMDSMKRRIIRPLGFVSNRVRCIPYVPLFLESLADGH</sequence>
<dbReference type="PANTHER" id="PTHR35546">
    <property type="entry name" value="F-BOX PROTEIN INTERACTION DOMAIN PROTEIN-RELATED"/>
    <property type="match status" value="1"/>
</dbReference>
<gene>
    <name evidence="3" type="ORF">QYE76_000567</name>
</gene>
<evidence type="ECO:0000313" key="4">
    <source>
        <dbReference type="Proteomes" id="UP001231189"/>
    </source>
</evidence>
<evidence type="ECO:0000313" key="3">
    <source>
        <dbReference type="EMBL" id="KAK1626252.1"/>
    </source>
</evidence>
<reference evidence="3" key="1">
    <citation type="submission" date="2023-07" db="EMBL/GenBank/DDBJ databases">
        <title>A chromosome-level genome assembly of Lolium multiflorum.</title>
        <authorList>
            <person name="Chen Y."/>
            <person name="Copetti D."/>
            <person name="Kolliker R."/>
            <person name="Studer B."/>
        </authorList>
    </citation>
    <scope>NUCLEOTIDE SEQUENCE</scope>
    <source>
        <strain evidence="3">02402/16</strain>
        <tissue evidence="3">Leaf</tissue>
    </source>
</reference>
<dbReference type="InterPro" id="IPR036047">
    <property type="entry name" value="F-box-like_dom_sf"/>
</dbReference>
<dbReference type="Proteomes" id="UP001231189">
    <property type="component" value="Unassembled WGS sequence"/>
</dbReference>
<organism evidence="3 4">
    <name type="scientific">Lolium multiflorum</name>
    <name type="common">Italian ryegrass</name>
    <name type="synonym">Lolium perenne subsp. multiflorum</name>
    <dbReference type="NCBI Taxonomy" id="4521"/>
    <lineage>
        <taxon>Eukaryota</taxon>
        <taxon>Viridiplantae</taxon>
        <taxon>Streptophyta</taxon>
        <taxon>Embryophyta</taxon>
        <taxon>Tracheophyta</taxon>
        <taxon>Spermatophyta</taxon>
        <taxon>Magnoliopsida</taxon>
        <taxon>Liliopsida</taxon>
        <taxon>Poales</taxon>
        <taxon>Poaceae</taxon>
        <taxon>BOP clade</taxon>
        <taxon>Pooideae</taxon>
        <taxon>Poodae</taxon>
        <taxon>Poeae</taxon>
        <taxon>Poeae Chloroplast Group 2 (Poeae type)</taxon>
        <taxon>Loliodinae</taxon>
        <taxon>Loliinae</taxon>
        <taxon>Lolium</taxon>
    </lineage>
</organism>
<dbReference type="SMART" id="SM00256">
    <property type="entry name" value="FBOX"/>
    <property type="match status" value="1"/>
</dbReference>
<comment type="caution">
    <text evidence="3">The sequence shown here is derived from an EMBL/GenBank/DDBJ whole genome shotgun (WGS) entry which is preliminary data.</text>
</comment>
<protein>
    <recommendedName>
        <fullName evidence="2">F-box domain-containing protein</fullName>
    </recommendedName>
</protein>
<accession>A0AAD8VWH9</accession>
<dbReference type="Gene3D" id="1.20.1280.50">
    <property type="match status" value="1"/>
</dbReference>
<keyword evidence="4" id="KW-1185">Reference proteome</keyword>
<proteinExistence type="predicted"/>
<evidence type="ECO:0000256" key="1">
    <source>
        <dbReference type="SAM" id="MobiDB-lite"/>
    </source>
</evidence>
<dbReference type="Pfam" id="PF00646">
    <property type="entry name" value="F-box"/>
    <property type="match status" value="1"/>
</dbReference>
<dbReference type="EMBL" id="JAUUTY010000005">
    <property type="protein sequence ID" value="KAK1626252.1"/>
    <property type="molecule type" value="Genomic_DNA"/>
</dbReference>
<dbReference type="InterPro" id="IPR055290">
    <property type="entry name" value="At3g26010-like"/>
</dbReference>
<dbReference type="SUPFAM" id="SSF81383">
    <property type="entry name" value="F-box domain"/>
    <property type="match status" value="1"/>
</dbReference>
<feature type="domain" description="F-box" evidence="2">
    <location>
        <begin position="55"/>
        <end position="95"/>
    </location>
</feature>
<dbReference type="PANTHER" id="PTHR35546:SF105">
    <property type="entry name" value="OS05G0139200 PROTEIN"/>
    <property type="match status" value="1"/>
</dbReference>
<evidence type="ECO:0000259" key="2">
    <source>
        <dbReference type="SMART" id="SM00256"/>
    </source>
</evidence>
<dbReference type="NCBIfam" id="TIGR01640">
    <property type="entry name" value="F_box_assoc_1"/>
    <property type="match status" value="1"/>
</dbReference>
<feature type="region of interest" description="Disordered" evidence="1">
    <location>
        <begin position="16"/>
        <end position="36"/>
    </location>
</feature>
<dbReference type="InterPro" id="IPR056592">
    <property type="entry name" value="Beta-prop_At3g26010-like"/>
</dbReference>
<dbReference type="InterPro" id="IPR017451">
    <property type="entry name" value="F-box-assoc_interact_dom"/>
</dbReference>
<dbReference type="AlphaFoldDB" id="A0AAD8VWH9"/>
<dbReference type="Pfam" id="PF24750">
    <property type="entry name" value="b-prop_At3g26010-like"/>
    <property type="match status" value="1"/>
</dbReference>
<name>A0AAD8VWH9_LOLMU</name>
<dbReference type="InterPro" id="IPR001810">
    <property type="entry name" value="F-box_dom"/>
</dbReference>